<proteinExistence type="predicted"/>
<dbReference type="Proteomes" id="UP001055879">
    <property type="component" value="Linkage Group LG03"/>
</dbReference>
<comment type="caution">
    <text evidence="1">The sequence shown here is derived from an EMBL/GenBank/DDBJ whole genome shotgun (WGS) entry which is preliminary data.</text>
</comment>
<reference evidence="2" key="1">
    <citation type="journal article" date="2022" name="Mol. Ecol. Resour.">
        <title>The genomes of chicory, endive, great burdock and yacon provide insights into Asteraceae palaeo-polyploidization history and plant inulin production.</title>
        <authorList>
            <person name="Fan W."/>
            <person name="Wang S."/>
            <person name="Wang H."/>
            <person name="Wang A."/>
            <person name="Jiang F."/>
            <person name="Liu H."/>
            <person name="Zhao H."/>
            <person name="Xu D."/>
            <person name="Zhang Y."/>
        </authorList>
    </citation>
    <scope>NUCLEOTIDE SEQUENCE [LARGE SCALE GENOMIC DNA]</scope>
    <source>
        <strain evidence="2">cv. Niubang</strain>
    </source>
</reference>
<protein>
    <submittedName>
        <fullName evidence="1">Uncharacterized protein</fullName>
    </submittedName>
</protein>
<keyword evidence="2" id="KW-1185">Reference proteome</keyword>
<gene>
    <name evidence="1" type="ORF">L6452_10480</name>
</gene>
<reference evidence="1 2" key="2">
    <citation type="journal article" date="2022" name="Mol. Ecol. Resour.">
        <title>The genomes of chicory, endive, great burdock and yacon provide insights into Asteraceae paleo-polyploidization history and plant inulin production.</title>
        <authorList>
            <person name="Fan W."/>
            <person name="Wang S."/>
            <person name="Wang H."/>
            <person name="Wang A."/>
            <person name="Jiang F."/>
            <person name="Liu H."/>
            <person name="Zhao H."/>
            <person name="Xu D."/>
            <person name="Zhang Y."/>
        </authorList>
    </citation>
    <scope>NUCLEOTIDE SEQUENCE [LARGE SCALE GENOMIC DNA]</scope>
    <source>
        <strain evidence="2">cv. Niubang</strain>
    </source>
</reference>
<name>A0ACB9DMQ1_ARCLA</name>
<dbReference type="EMBL" id="CM042049">
    <property type="protein sequence ID" value="KAI3747812.1"/>
    <property type="molecule type" value="Genomic_DNA"/>
</dbReference>
<evidence type="ECO:0000313" key="1">
    <source>
        <dbReference type="EMBL" id="KAI3747812.1"/>
    </source>
</evidence>
<evidence type="ECO:0000313" key="2">
    <source>
        <dbReference type="Proteomes" id="UP001055879"/>
    </source>
</evidence>
<organism evidence="1 2">
    <name type="scientific">Arctium lappa</name>
    <name type="common">Greater burdock</name>
    <name type="synonym">Lappa major</name>
    <dbReference type="NCBI Taxonomy" id="4217"/>
    <lineage>
        <taxon>Eukaryota</taxon>
        <taxon>Viridiplantae</taxon>
        <taxon>Streptophyta</taxon>
        <taxon>Embryophyta</taxon>
        <taxon>Tracheophyta</taxon>
        <taxon>Spermatophyta</taxon>
        <taxon>Magnoliopsida</taxon>
        <taxon>eudicotyledons</taxon>
        <taxon>Gunneridae</taxon>
        <taxon>Pentapetalae</taxon>
        <taxon>asterids</taxon>
        <taxon>campanulids</taxon>
        <taxon>Asterales</taxon>
        <taxon>Asteraceae</taxon>
        <taxon>Carduoideae</taxon>
        <taxon>Cardueae</taxon>
        <taxon>Arctiinae</taxon>
        <taxon>Arctium</taxon>
    </lineage>
</organism>
<accession>A0ACB9DMQ1</accession>
<sequence>MKIVSMVRMKAMAHSQLSKNQKNHSHPACYFDHPPLPPSRYSDTHMDYLITKSKHHKDNAPVIQAPRFPYAPTIQ</sequence>